<dbReference type="InterPro" id="IPR005119">
    <property type="entry name" value="LysR_subst-bd"/>
</dbReference>
<evidence type="ECO:0000256" key="3">
    <source>
        <dbReference type="ARBA" id="ARBA00023125"/>
    </source>
</evidence>
<accession>A0ABQ6C1C1</accession>
<dbReference type="Proteomes" id="UP001156903">
    <property type="component" value="Unassembled WGS sequence"/>
</dbReference>
<dbReference type="SUPFAM" id="SSF53850">
    <property type="entry name" value="Periplasmic binding protein-like II"/>
    <property type="match status" value="1"/>
</dbReference>
<evidence type="ECO:0000259" key="5">
    <source>
        <dbReference type="PROSITE" id="PS50931"/>
    </source>
</evidence>
<evidence type="ECO:0000256" key="1">
    <source>
        <dbReference type="ARBA" id="ARBA00009437"/>
    </source>
</evidence>
<keyword evidence="4" id="KW-0804">Transcription</keyword>
<dbReference type="InterPro" id="IPR036388">
    <property type="entry name" value="WH-like_DNA-bd_sf"/>
</dbReference>
<name>A0ABQ6C1C1_9BURK</name>
<dbReference type="PANTHER" id="PTHR30126:SF98">
    <property type="entry name" value="HTH-TYPE TRANSCRIPTIONAL ACTIVATOR BAUR"/>
    <property type="match status" value="1"/>
</dbReference>
<comment type="caution">
    <text evidence="6">The sequence shown here is derived from an EMBL/GenBank/DDBJ whole genome shotgun (WGS) entry which is preliminary data.</text>
</comment>
<keyword evidence="2" id="KW-0805">Transcription regulation</keyword>
<evidence type="ECO:0000256" key="4">
    <source>
        <dbReference type="ARBA" id="ARBA00023163"/>
    </source>
</evidence>
<dbReference type="Pfam" id="PF03466">
    <property type="entry name" value="LysR_substrate"/>
    <property type="match status" value="1"/>
</dbReference>
<dbReference type="EMBL" id="BSPB01000008">
    <property type="protein sequence ID" value="GLS14057.1"/>
    <property type="molecule type" value="Genomic_DNA"/>
</dbReference>
<evidence type="ECO:0000256" key="2">
    <source>
        <dbReference type="ARBA" id="ARBA00023015"/>
    </source>
</evidence>
<keyword evidence="7" id="KW-1185">Reference proteome</keyword>
<dbReference type="Pfam" id="PF00126">
    <property type="entry name" value="HTH_1"/>
    <property type="match status" value="1"/>
</dbReference>
<proteinExistence type="inferred from homology"/>
<feature type="domain" description="HTH lysR-type" evidence="5">
    <location>
        <begin position="17"/>
        <end position="74"/>
    </location>
</feature>
<dbReference type="InterPro" id="IPR036390">
    <property type="entry name" value="WH_DNA-bd_sf"/>
</dbReference>
<dbReference type="InterPro" id="IPR000847">
    <property type="entry name" value="LysR_HTH_N"/>
</dbReference>
<protein>
    <submittedName>
        <fullName evidence="6">LysR family transcriptional regulator</fullName>
    </submittedName>
</protein>
<organism evidence="6 7">
    <name type="scientific">Hydrogenophaga electricum</name>
    <dbReference type="NCBI Taxonomy" id="1230953"/>
    <lineage>
        <taxon>Bacteria</taxon>
        <taxon>Pseudomonadati</taxon>
        <taxon>Pseudomonadota</taxon>
        <taxon>Betaproteobacteria</taxon>
        <taxon>Burkholderiales</taxon>
        <taxon>Comamonadaceae</taxon>
        <taxon>Hydrogenophaga</taxon>
    </lineage>
</organism>
<dbReference type="PROSITE" id="PS50931">
    <property type="entry name" value="HTH_LYSR"/>
    <property type="match status" value="1"/>
</dbReference>
<reference evidence="7" key="1">
    <citation type="journal article" date="2019" name="Int. J. Syst. Evol. Microbiol.">
        <title>The Global Catalogue of Microorganisms (GCM) 10K type strain sequencing project: providing services to taxonomists for standard genome sequencing and annotation.</title>
        <authorList>
            <consortium name="The Broad Institute Genomics Platform"/>
            <consortium name="The Broad Institute Genome Sequencing Center for Infectious Disease"/>
            <person name="Wu L."/>
            <person name="Ma J."/>
        </authorList>
    </citation>
    <scope>NUCLEOTIDE SEQUENCE [LARGE SCALE GENOMIC DNA]</scope>
    <source>
        <strain evidence="7">NBRC 109341</strain>
    </source>
</reference>
<dbReference type="CDD" id="cd05466">
    <property type="entry name" value="PBP2_LTTR_substrate"/>
    <property type="match status" value="1"/>
</dbReference>
<dbReference type="PANTHER" id="PTHR30126">
    <property type="entry name" value="HTH-TYPE TRANSCRIPTIONAL REGULATOR"/>
    <property type="match status" value="1"/>
</dbReference>
<comment type="similarity">
    <text evidence="1">Belongs to the LysR transcriptional regulatory family.</text>
</comment>
<dbReference type="Gene3D" id="1.10.10.10">
    <property type="entry name" value="Winged helix-like DNA-binding domain superfamily/Winged helix DNA-binding domain"/>
    <property type="match status" value="1"/>
</dbReference>
<sequence length="318" mass="34802">MGIVAHSKAWLGQVGDTDIRLLKVFKAVVDCGGMAAAELELNIGRSTISRHVKDLEERLGLVLCRRGRGGFALTDEGQRVHADTLNLLGALESFRTHVGQMHGQLTGTLRLGLFDKTVTNPAARIDRALRAFRAQAPQVRLELTIGALNVLEPGVIDGQLHLAVVPDHRRSQSLQYTPLFDEQMHLYCGREHPLFARDPVALDDVRPADCAGLAFHSPNMEVTRRFGLKRSAMVNDQEAVALLVRSGGYVGFLPDHYAAPFVAQGEMRRVALAELGYTVDFVAVARASSTSDRLAQTFLRCLEAAHGVQVPWDNPPDS</sequence>
<dbReference type="SUPFAM" id="SSF46785">
    <property type="entry name" value="Winged helix' DNA-binding domain"/>
    <property type="match status" value="1"/>
</dbReference>
<keyword evidence="3" id="KW-0238">DNA-binding</keyword>
<dbReference type="Gene3D" id="3.40.190.290">
    <property type="match status" value="1"/>
</dbReference>
<evidence type="ECO:0000313" key="7">
    <source>
        <dbReference type="Proteomes" id="UP001156903"/>
    </source>
</evidence>
<gene>
    <name evidence="6" type="ORF">GCM10007935_14870</name>
</gene>
<evidence type="ECO:0000313" key="6">
    <source>
        <dbReference type="EMBL" id="GLS14057.1"/>
    </source>
</evidence>